<dbReference type="GO" id="GO:0006508">
    <property type="term" value="P:proteolysis"/>
    <property type="evidence" value="ECO:0007669"/>
    <property type="project" value="UniProtKB-KW"/>
</dbReference>
<dbReference type="RefSeq" id="WP_183948246.1">
    <property type="nucleotide sequence ID" value="NZ_JACHHX010000008.1"/>
</dbReference>
<dbReference type="Proteomes" id="UP000519004">
    <property type="component" value="Unassembled WGS sequence"/>
</dbReference>
<keyword evidence="11" id="KW-0732">Signal</keyword>
<accession>A0A7W7XZX7</accession>
<keyword evidence="15" id="KW-1185">Reference proteome</keyword>
<evidence type="ECO:0000313" key="14">
    <source>
        <dbReference type="EMBL" id="MBB5015564.1"/>
    </source>
</evidence>
<keyword evidence="6" id="KW-0031">Aminopeptidase</keyword>
<dbReference type="Gene3D" id="3.40.50.1820">
    <property type="entry name" value="alpha/beta hydrolase"/>
    <property type="match status" value="1"/>
</dbReference>
<dbReference type="GO" id="GO:0004177">
    <property type="term" value="F:aminopeptidase activity"/>
    <property type="evidence" value="ECO:0007669"/>
    <property type="project" value="UniProtKB-KW"/>
</dbReference>
<dbReference type="Pfam" id="PF00561">
    <property type="entry name" value="Abhydrolase_1"/>
    <property type="match status" value="1"/>
</dbReference>
<dbReference type="InterPro" id="IPR005944">
    <property type="entry name" value="Pro_iminopeptidase"/>
</dbReference>
<dbReference type="PRINTS" id="PR00793">
    <property type="entry name" value="PROAMNOPTASE"/>
</dbReference>
<evidence type="ECO:0000256" key="10">
    <source>
        <dbReference type="ARBA" id="ARBA00029605"/>
    </source>
</evidence>
<evidence type="ECO:0000256" key="3">
    <source>
        <dbReference type="ARBA" id="ARBA00010088"/>
    </source>
</evidence>
<keyword evidence="8" id="KW-0645">Protease</keyword>
<evidence type="ECO:0000256" key="7">
    <source>
        <dbReference type="ARBA" id="ARBA00022490"/>
    </source>
</evidence>
<protein>
    <recommendedName>
        <fullName evidence="5">Proline iminopeptidase</fullName>
        <ecNumber evidence="4">3.4.11.5</ecNumber>
    </recommendedName>
    <alternativeName>
        <fullName evidence="10">Prolyl aminopeptidase</fullName>
    </alternativeName>
</protein>
<dbReference type="AlphaFoldDB" id="A0A7W7XZX7"/>
<evidence type="ECO:0000256" key="9">
    <source>
        <dbReference type="ARBA" id="ARBA00022801"/>
    </source>
</evidence>
<dbReference type="InterPro" id="IPR002410">
    <property type="entry name" value="Peptidase_S33"/>
</dbReference>
<feature type="signal peptide" evidence="11">
    <location>
        <begin position="1"/>
        <end position="20"/>
    </location>
</feature>
<dbReference type="PANTHER" id="PTHR43722">
    <property type="entry name" value="PROLINE IMINOPEPTIDASE"/>
    <property type="match status" value="1"/>
</dbReference>
<evidence type="ECO:0000259" key="13">
    <source>
        <dbReference type="Pfam" id="PF08386"/>
    </source>
</evidence>
<dbReference type="Pfam" id="PF08386">
    <property type="entry name" value="Abhydrolase_4"/>
    <property type="match status" value="1"/>
</dbReference>
<keyword evidence="7" id="KW-0963">Cytoplasm</keyword>
<evidence type="ECO:0000313" key="15">
    <source>
        <dbReference type="Proteomes" id="UP000519004"/>
    </source>
</evidence>
<evidence type="ECO:0000256" key="6">
    <source>
        <dbReference type="ARBA" id="ARBA00022438"/>
    </source>
</evidence>
<evidence type="ECO:0000256" key="1">
    <source>
        <dbReference type="ARBA" id="ARBA00001585"/>
    </source>
</evidence>
<keyword evidence="9" id="KW-0378">Hydrolase</keyword>
<dbReference type="InterPro" id="IPR013595">
    <property type="entry name" value="Pept_S33_TAP-like_C"/>
</dbReference>
<dbReference type="EMBL" id="JACHHX010000008">
    <property type="protein sequence ID" value="MBB5015564.1"/>
    <property type="molecule type" value="Genomic_DNA"/>
</dbReference>
<sequence>MRKTILCLALLAGLPLATQARTLGSLVFSPCTLTAPLSAASVEAQCTTLEVPENHAAPEGRRIALAIAWIPAERDAAPDPVFMLAGGPGQSARETYPQAAAAFAATRRNRHLLLVDQRGTGGSHRLACRDEEGRSAITDEATPEAGQAFAERCRDELQAHADLRFYTTTDAVADLDAVRAAIGAETINLVGISYGTRVAQQYARRHPQHTRALVLDGVVPNTLVLGNEHARNLEAALDLHFARCNDDALCRERFGDPRELLTALLRRLGEASVPVSYRDPNTGELRSEDYTRGHLAGLVRLYSYIPMAAAMLPLLLHEAEQGRLEPLAAQTRLIVSQLSEQIMHGMQLSVMCTEDAPGFTTDPADAGSVLGAEFIEFARAQCAVWPSGDKPADFNQPLTGEVPALLLSGELDPVTPPRYGEEVAATLPKARHLVLRGQGHNVLPIGCTPRLVARFLDTLDAKGLDATCLDTLPYTPPFAGYYGWEP</sequence>
<dbReference type="InterPro" id="IPR029058">
    <property type="entry name" value="AB_hydrolase_fold"/>
</dbReference>
<name>A0A7W7XZX7_9GAMM</name>
<evidence type="ECO:0000256" key="5">
    <source>
        <dbReference type="ARBA" id="ARBA00021843"/>
    </source>
</evidence>
<feature type="domain" description="Peptidase S33 tripeptidyl aminopeptidase-like C-terminal" evidence="13">
    <location>
        <begin position="379"/>
        <end position="468"/>
    </location>
</feature>
<reference evidence="14 15" key="1">
    <citation type="submission" date="2020-08" db="EMBL/GenBank/DDBJ databases">
        <title>Genomic Encyclopedia of Type Strains, Phase IV (KMG-IV): sequencing the most valuable type-strain genomes for metagenomic binning, comparative biology and taxonomic classification.</title>
        <authorList>
            <person name="Goeker M."/>
        </authorList>
    </citation>
    <scope>NUCLEOTIDE SEQUENCE [LARGE SCALE GENOMIC DNA]</scope>
    <source>
        <strain evidence="14 15">DSM 25897</strain>
    </source>
</reference>
<dbReference type="SUPFAM" id="SSF53474">
    <property type="entry name" value="alpha/beta-Hydrolases"/>
    <property type="match status" value="1"/>
</dbReference>
<comment type="catalytic activity">
    <reaction evidence="1">
        <text>Release of N-terminal proline from a peptide.</text>
        <dbReference type="EC" id="3.4.11.5"/>
    </reaction>
</comment>
<gene>
    <name evidence="14" type="ORF">HNQ58_001468</name>
</gene>
<evidence type="ECO:0000259" key="12">
    <source>
        <dbReference type="Pfam" id="PF00561"/>
    </source>
</evidence>
<feature type="chain" id="PRO_5031155218" description="Proline iminopeptidase" evidence="11">
    <location>
        <begin position="21"/>
        <end position="486"/>
    </location>
</feature>
<evidence type="ECO:0000256" key="8">
    <source>
        <dbReference type="ARBA" id="ARBA00022670"/>
    </source>
</evidence>
<evidence type="ECO:0000256" key="11">
    <source>
        <dbReference type="SAM" id="SignalP"/>
    </source>
</evidence>
<dbReference type="PANTHER" id="PTHR43722:SF1">
    <property type="entry name" value="PROLINE IMINOPEPTIDASE"/>
    <property type="match status" value="1"/>
</dbReference>
<organism evidence="14 15">
    <name type="scientific">Rehaibacterium terrae</name>
    <dbReference type="NCBI Taxonomy" id="1341696"/>
    <lineage>
        <taxon>Bacteria</taxon>
        <taxon>Pseudomonadati</taxon>
        <taxon>Pseudomonadota</taxon>
        <taxon>Gammaproteobacteria</taxon>
        <taxon>Lysobacterales</taxon>
        <taxon>Lysobacteraceae</taxon>
        <taxon>Rehaibacterium</taxon>
    </lineage>
</organism>
<evidence type="ECO:0000256" key="4">
    <source>
        <dbReference type="ARBA" id="ARBA00012568"/>
    </source>
</evidence>
<comment type="caution">
    <text evidence="14">The sequence shown here is derived from an EMBL/GenBank/DDBJ whole genome shotgun (WGS) entry which is preliminary data.</text>
</comment>
<comment type="subcellular location">
    <subcellularLocation>
        <location evidence="2">Cytoplasm</location>
    </subcellularLocation>
</comment>
<evidence type="ECO:0000256" key="2">
    <source>
        <dbReference type="ARBA" id="ARBA00004496"/>
    </source>
</evidence>
<dbReference type="EC" id="3.4.11.5" evidence="4"/>
<comment type="similarity">
    <text evidence="3">Belongs to the peptidase S33 family.</text>
</comment>
<proteinExistence type="inferred from homology"/>
<feature type="domain" description="AB hydrolase-1" evidence="12">
    <location>
        <begin position="80"/>
        <end position="220"/>
    </location>
</feature>
<dbReference type="GO" id="GO:0005737">
    <property type="term" value="C:cytoplasm"/>
    <property type="evidence" value="ECO:0007669"/>
    <property type="project" value="UniProtKB-SubCell"/>
</dbReference>
<dbReference type="InterPro" id="IPR000073">
    <property type="entry name" value="AB_hydrolase_1"/>
</dbReference>